<dbReference type="GO" id="GO:0003677">
    <property type="term" value="F:DNA binding"/>
    <property type="evidence" value="ECO:0007669"/>
    <property type="project" value="UniProtKB-KW"/>
</dbReference>
<sequence>MKSVGRKSLVDAVITELRQEITSGRWQVGEKIPSESSLAQTLGVSRLSVREAVRALVHTGLLATRQGDGTYVTAADESAVALGRMLADAADRDVEEVRRGLDLVAARLAARRRTEEDVKELREITERRQQHFDAGELKEFVDADIDFHLCVARAGHNPLLVDLYGHLSTALRDTVLADDMRHSTSEAHRALLDAIAAADPTAADAAANAILDA</sequence>
<reference evidence="5 6" key="1">
    <citation type="submission" date="2020-09" db="EMBL/GenBank/DDBJ databases">
        <title>A novel species.</title>
        <authorList>
            <person name="Gao J."/>
        </authorList>
    </citation>
    <scope>NUCLEOTIDE SEQUENCE [LARGE SCALE GENOMIC DNA]</scope>
    <source>
        <strain evidence="5 6">CRXT-Y-14</strain>
    </source>
</reference>
<dbReference type="GO" id="GO:0003700">
    <property type="term" value="F:DNA-binding transcription factor activity"/>
    <property type="evidence" value="ECO:0007669"/>
    <property type="project" value="InterPro"/>
</dbReference>
<feature type="domain" description="HTH gntR-type" evidence="4">
    <location>
        <begin position="7"/>
        <end position="75"/>
    </location>
</feature>
<dbReference type="Pfam" id="PF07729">
    <property type="entry name" value="FCD"/>
    <property type="match status" value="1"/>
</dbReference>
<dbReference type="RefSeq" id="WP_188340650.1">
    <property type="nucleotide sequence ID" value="NZ_CP061281.1"/>
</dbReference>
<evidence type="ECO:0000259" key="4">
    <source>
        <dbReference type="PROSITE" id="PS50949"/>
    </source>
</evidence>
<keyword evidence="1" id="KW-0805">Transcription regulation</keyword>
<dbReference type="InterPro" id="IPR036388">
    <property type="entry name" value="WH-like_DNA-bd_sf"/>
</dbReference>
<dbReference type="PROSITE" id="PS50949">
    <property type="entry name" value="HTH_GNTR"/>
    <property type="match status" value="1"/>
</dbReference>
<dbReference type="InterPro" id="IPR011711">
    <property type="entry name" value="GntR_C"/>
</dbReference>
<dbReference type="SUPFAM" id="SSF48008">
    <property type="entry name" value="GntR ligand-binding domain-like"/>
    <property type="match status" value="1"/>
</dbReference>
<protein>
    <submittedName>
        <fullName evidence="5">FadR family transcriptional regulator</fullName>
    </submittedName>
</protein>
<dbReference type="Gene3D" id="1.20.120.530">
    <property type="entry name" value="GntR ligand-binding domain-like"/>
    <property type="match status" value="1"/>
</dbReference>
<gene>
    <name evidence="5" type="ORF">IAG42_33185</name>
</gene>
<dbReference type="Pfam" id="PF00392">
    <property type="entry name" value="GntR"/>
    <property type="match status" value="1"/>
</dbReference>
<keyword evidence="3" id="KW-0804">Transcription</keyword>
<dbReference type="SMART" id="SM00345">
    <property type="entry name" value="HTH_GNTR"/>
    <property type="match status" value="1"/>
</dbReference>
<dbReference type="SUPFAM" id="SSF46785">
    <property type="entry name" value="Winged helix' DNA-binding domain"/>
    <property type="match status" value="1"/>
</dbReference>
<accession>A0A7H1BGY4</accession>
<evidence type="ECO:0000313" key="5">
    <source>
        <dbReference type="EMBL" id="QNS07989.1"/>
    </source>
</evidence>
<dbReference type="Proteomes" id="UP000516428">
    <property type="component" value="Chromosome"/>
</dbReference>
<evidence type="ECO:0000256" key="2">
    <source>
        <dbReference type="ARBA" id="ARBA00023125"/>
    </source>
</evidence>
<dbReference type="PANTHER" id="PTHR43537:SF47">
    <property type="entry name" value="REGULATORY PROTEIN GNTR HTH"/>
    <property type="match status" value="1"/>
</dbReference>
<dbReference type="KEGG" id="sxn:IAG42_33185"/>
<dbReference type="SMART" id="SM00895">
    <property type="entry name" value="FCD"/>
    <property type="match status" value="1"/>
</dbReference>
<dbReference type="CDD" id="cd07377">
    <property type="entry name" value="WHTH_GntR"/>
    <property type="match status" value="1"/>
</dbReference>
<dbReference type="EMBL" id="CP061281">
    <property type="protein sequence ID" value="QNS07989.1"/>
    <property type="molecule type" value="Genomic_DNA"/>
</dbReference>
<keyword evidence="2" id="KW-0238">DNA-binding</keyword>
<dbReference type="PANTHER" id="PTHR43537">
    <property type="entry name" value="TRANSCRIPTIONAL REGULATOR, GNTR FAMILY"/>
    <property type="match status" value="1"/>
</dbReference>
<evidence type="ECO:0000256" key="3">
    <source>
        <dbReference type="ARBA" id="ARBA00023163"/>
    </source>
</evidence>
<dbReference type="AlphaFoldDB" id="A0A7H1BGY4"/>
<dbReference type="PRINTS" id="PR00035">
    <property type="entry name" value="HTHGNTR"/>
</dbReference>
<keyword evidence="6" id="KW-1185">Reference proteome</keyword>
<dbReference type="InterPro" id="IPR036390">
    <property type="entry name" value="WH_DNA-bd_sf"/>
</dbReference>
<organism evidence="5 6">
    <name type="scientific">Streptomyces xanthii</name>
    <dbReference type="NCBI Taxonomy" id="2768069"/>
    <lineage>
        <taxon>Bacteria</taxon>
        <taxon>Bacillati</taxon>
        <taxon>Actinomycetota</taxon>
        <taxon>Actinomycetes</taxon>
        <taxon>Kitasatosporales</taxon>
        <taxon>Streptomycetaceae</taxon>
        <taxon>Streptomyces</taxon>
    </lineage>
</organism>
<dbReference type="InterPro" id="IPR008920">
    <property type="entry name" value="TF_FadR/GntR_C"/>
</dbReference>
<proteinExistence type="predicted"/>
<evidence type="ECO:0000256" key="1">
    <source>
        <dbReference type="ARBA" id="ARBA00023015"/>
    </source>
</evidence>
<evidence type="ECO:0000313" key="6">
    <source>
        <dbReference type="Proteomes" id="UP000516428"/>
    </source>
</evidence>
<name>A0A7H1BGY4_9ACTN</name>
<dbReference type="InterPro" id="IPR000524">
    <property type="entry name" value="Tscrpt_reg_HTH_GntR"/>
</dbReference>
<dbReference type="Gene3D" id="1.10.10.10">
    <property type="entry name" value="Winged helix-like DNA-binding domain superfamily/Winged helix DNA-binding domain"/>
    <property type="match status" value="1"/>
</dbReference>